<evidence type="ECO:0000313" key="2">
    <source>
        <dbReference type="Proteomes" id="UP000005566"/>
    </source>
</evidence>
<accession>H7FN30</accession>
<organism evidence="1 2">
    <name type="scientific">Flavobacterium frigoris (strain PS1)</name>
    <dbReference type="NCBI Taxonomy" id="1086011"/>
    <lineage>
        <taxon>Bacteria</taxon>
        <taxon>Pseudomonadati</taxon>
        <taxon>Bacteroidota</taxon>
        <taxon>Flavobacteriia</taxon>
        <taxon>Flavobacteriales</taxon>
        <taxon>Flavobacteriaceae</taxon>
        <taxon>Flavobacterium</taxon>
    </lineage>
</organism>
<name>H7FN30_FLAFP</name>
<dbReference type="RefSeq" id="WP_007136681.1">
    <property type="nucleotide sequence ID" value="NZ_AHKF01000010.1"/>
</dbReference>
<dbReference type="EMBL" id="AHKF01000010">
    <property type="protein sequence ID" value="EIA09822.1"/>
    <property type="molecule type" value="Genomic_DNA"/>
</dbReference>
<dbReference type="PATRIC" id="fig|1086011.3.peg.494"/>
<gene>
    <name evidence="1" type="ORF">HJ01_00504</name>
</gene>
<proteinExistence type="predicted"/>
<dbReference type="AlphaFoldDB" id="H7FN30"/>
<sequence length="50" mass="5824">MNNKKNNNLLNWRNFVFLGFKLIVENLKTLLKAVKLNNKKNSGARFFNVG</sequence>
<reference evidence="1 2" key="1">
    <citation type="journal article" date="2014" name="Acta Crystallogr. D">
        <title>Structure-based characterization and antifreeze properties of a hyperactive ice-binding protein from the Antarctic bacterium Flavobacterium frigoris PS1.</title>
        <authorList>
            <person name="Do H."/>
            <person name="Kim S.J."/>
            <person name="Kim H.J."/>
            <person name="Lee J.H."/>
        </authorList>
    </citation>
    <scope>NUCLEOTIDE SEQUENCE [LARGE SCALE GENOMIC DNA]</scope>
    <source>
        <strain evidence="1 2">PS1</strain>
    </source>
</reference>
<protein>
    <submittedName>
        <fullName evidence="1">Uncharacterized protein</fullName>
    </submittedName>
</protein>
<comment type="caution">
    <text evidence="1">The sequence shown here is derived from an EMBL/GenBank/DDBJ whole genome shotgun (WGS) entry which is preliminary data.</text>
</comment>
<dbReference type="Proteomes" id="UP000005566">
    <property type="component" value="Unassembled WGS sequence"/>
</dbReference>
<evidence type="ECO:0000313" key="1">
    <source>
        <dbReference type="EMBL" id="EIA09822.1"/>
    </source>
</evidence>
<keyword evidence="2" id="KW-1185">Reference proteome</keyword>